<reference evidence="2 3" key="1">
    <citation type="submission" date="2019-10" db="EMBL/GenBank/DDBJ databases">
        <title>Deinococcus sp. isolated from soil.</title>
        <authorList>
            <person name="Li Y."/>
            <person name="Wang J."/>
        </authorList>
    </citation>
    <scope>NUCLEOTIDE SEQUENCE [LARGE SCALE GENOMIC DNA]</scope>
    <source>
        <strain evidence="2 3">SDU3-2</strain>
    </source>
</reference>
<accession>A0A7X1TT45</accession>
<dbReference type="InterPro" id="IPR018777">
    <property type="entry name" value="Replication_initiator_prot_A"/>
</dbReference>
<protein>
    <submittedName>
        <fullName evidence="2">Plasmid replication initiator repA-like protein</fullName>
    </submittedName>
</protein>
<evidence type="ECO:0000256" key="1">
    <source>
        <dbReference type="SAM" id="MobiDB-lite"/>
    </source>
</evidence>
<dbReference type="EMBL" id="WBSL01000015">
    <property type="protein sequence ID" value="MPY68111.1"/>
    <property type="molecule type" value="Genomic_DNA"/>
</dbReference>
<organism evidence="2 3">
    <name type="scientific">Deinococcus terrestris</name>
    <dbReference type="NCBI Taxonomy" id="2651870"/>
    <lineage>
        <taxon>Bacteria</taxon>
        <taxon>Thermotogati</taxon>
        <taxon>Deinococcota</taxon>
        <taxon>Deinococci</taxon>
        <taxon>Deinococcales</taxon>
        <taxon>Deinococcaceae</taxon>
        <taxon>Deinococcus</taxon>
    </lineage>
</organism>
<dbReference type="Pfam" id="PF10134">
    <property type="entry name" value="RPA"/>
    <property type="match status" value="1"/>
</dbReference>
<keyword evidence="3" id="KW-1185">Reference proteome</keyword>
<comment type="caution">
    <text evidence="2">The sequence shown here is derived from an EMBL/GenBank/DDBJ whole genome shotgun (WGS) entry which is preliminary data.</text>
</comment>
<evidence type="ECO:0000313" key="2">
    <source>
        <dbReference type="EMBL" id="MPY68111.1"/>
    </source>
</evidence>
<proteinExistence type="predicted"/>
<sequence>MAASKGRGRAGSSAAPTLDKTTSSVHFPHGDGREGDMLRGHDEKNVASLIFVPTQERLPEDMLRLERIVFRPSGQPARIVCVGVADIGLARGSDNDLLVALINTYIEAGCPADGVITTTAYALLKLAGLDTGGQHYQALGQGLERMLHTTYHVTDGWFDVREKRYTTVSFRIIDNLSRTHGEPEKGRIRLDRRSTLRIRLNEEITKSINAGYIKPLNLTVYQHLPSVGSRALYRLLDVYLDEAAGRGDSKPYRVVVPMMALAESCGLLGRRTDHVRKSLESMHAPLLGIGYLQEVDFIGRGSKTTVQYTYGEASSPINPEHVARLTRYGVHRGVAEKYVRNLGDDVLPVIEKFEERRRTGEKINNEGGYLSKLLKEAASIVEEARVGALRAQEVQRTRKAAQGAQGKAEAEQHQLFEAQRQSVLEATPDAALEVVLSPFKAKQLERRGLSLQELDQVRSRVLEGRVTALEMDAAVNRALMSPGGLEALRQLL</sequence>
<name>A0A7X1TT45_9DEIO</name>
<dbReference type="AlphaFoldDB" id="A0A7X1TT45"/>
<dbReference type="Proteomes" id="UP000484842">
    <property type="component" value="Unassembled WGS sequence"/>
</dbReference>
<gene>
    <name evidence="2" type="ORF">F8S09_15750</name>
</gene>
<evidence type="ECO:0000313" key="3">
    <source>
        <dbReference type="Proteomes" id="UP000484842"/>
    </source>
</evidence>
<feature type="region of interest" description="Disordered" evidence="1">
    <location>
        <begin position="1"/>
        <end position="32"/>
    </location>
</feature>